<evidence type="ECO:0000313" key="3">
    <source>
        <dbReference type="Proteomes" id="UP000051922"/>
    </source>
</evidence>
<keyword evidence="1" id="KW-0732">Signal</keyword>
<proteinExistence type="predicted"/>
<reference evidence="2 3" key="1">
    <citation type="journal article" date="2015" name="Genome Announc.">
        <title>Expanding the biotechnology potential of lactobacilli through comparative genomics of 213 strains and associated genera.</title>
        <authorList>
            <person name="Sun Z."/>
            <person name="Harris H.M."/>
            <person name="McCann A."/>
            <person name="Guo C."/>
            <person name="Argimon S."/>
            <person name="Zhang W."/>
            <person name="Yang X."/>
            <person name="Jeffery I.B."/>
            <person name="Cooney J.C."/>
            <person name="Kagawa T.F."/>
            <person name="Liu W."/>
            <person name="Song Y."/>
            <person name="Salvetti E."/>
            <person name="Wrobel A."/>
            <person name="Rasinkangas P."/>
            <person name="Parkhill J."/>
            <person name="Rea M.C."/>
            <person name="O'Sullivan O."/>
            <person name="Ritari J."/>
            <person name="Douillard F.P."/>
            <person name="Paul Ross R."/>
            <person name="Yang R."/>
            <person name="Briner A.E."/>
            <person name="Felis G.E."/>
            <person name="de Vos W.M."/>
            <person name="Barrangou R."/>
            <person name="Klaenhammer T.R."/>
            <person name="Caufield P.W."/>
            <person name="Cui Y."/>
            <person name="Zhang H."/>
            <person name="O'Toole P.W."/>
        </authorList>
    </citation>
    <scope>NUCLEOTIDE SEQUENCE [LARGE SCALE GENOMIC DNA]</scope>
    <source>
        <strain evidence="2 3">DSM 15945</strain>
    </source>
</reference>
<gene>
    <name evidence="2" type="ORF">FC50_GL002225</name>
</gene>
<feature type="chain" id="PRO_5038566038" description="Competence protein ComGF" evidence="1">
    <location>
        <begin position="21"/>
        <end position="135"/>
    </location>
</feature>
<feature type="signal peptide" evidence="1">
    <location>
        <begin position="1"/>
        <end position="20"/>
    </location>
</feature>
<comment type="caution">
    <text evidence="2">The sequence shown here is derived from an EMBL/GenBank/DDBJ whole genome shotgun (WGS) entry which is preliminary data.</text>
</comment>
<evidence type="ECO:0000313" key="2">
    <source>
        <dbReference type="EMBL" id="KRL84377.1"/>
    </source>
</evidence>
<name>A0A0R1TSZ3_9LACO</name>
<evidence type="ECO:0000256" key="1">
    <source>
        <dbReference type="SAM" id="SignalP"/>
    </source>
</evidence>
<evidence type="ECO:0008006" key="4">
    <source>
        <dbReference type="Google" id="ProtNLM"/>
    </source>
</evidence>
<dbReference type="AlphaFoldDB" id="A0A0R1TSZ3"/>
<keyword evidence="3" id="KW-1185">Reference proteome</keyword>
<dbReference type="STRING" id="1423783.FC50_GL002225"/>
<sequence length="135" mass="14783">MAALAVLAATVCLWSPLVQIASHMTTKDEEMVELQAAQRQLERYCTGGSVSGEGNDTLVLVDQDGVRRTIAQYHSQANGNILRVETDNGGYVPILMHARKLLIDTLADNTWVYKVTMDDGLTFRGVLTNGQTTSR</sequence>
<organism evidence="2 3">
    <name type="scientific">Lacticaseibacillus pantheris DSM 15945 = JCM 12539 = NBRC 106106</name>
    <dbReference type="NCBI Taxonomy" id="1423783"/>
    <lineage>
        <taxon>Bacteria</taxon>
        <taxon>Bacillati</taxon>
        <taxon>Bacillota</taxon>
        <taxon>Bacilli</taxon>
        <taxon>Lactobacillales</taxon>
        <taxon>Lactobacillaceae</taxon>
        <taxon>Lacticaseibacillus</taxon>
    </lineage>
</organism>
<dbReference type="EMBL" id="AZFJ01000062">
    <property type="protein sequence ID" value="KRL84377.1"/>
    <property type="molecule type" value="Genomic_DNA"/>
</dbReference>
<dbReference type="PATRIC" id="fig|1423783.4.peg.2280"/>
<protein>
    <recommendedName>
        <fullName evidence="4">Competence protein ComGF</fullName>
    </recommendedName>
</protein>
<accession>A0A0R1TSZ3</accession>
<dbReference type="Proteomes" id="UP000051922">
    <property type="component" value="Unassembled WGS sequence"/>
</dbReference>